<sequence length="69" mass="7766">MNQSITMETFKTIESIELNLFKLEWLLALRSGMDGGVGEMNRKESAVNALRSRLQLHLILSEILSTSEA</sequence>
<dbReference type="AlphaFoldDB" id="A0ABD6EFM6"/>
<protein>
    <submittedName>
        <fullName evidence="1">Uncharacterized protein</fullName>
    </submittedName>
</protein>
<evidence type="ECO:0000313" key="1">
    <source>
        <dbReference type="EMBL" id="MFH4976914.1"/>
    </source>
</evidence>
<keyword evidence="2" id="KW-1185">Reference proteome</keyword>
<comment type="caution">
    <text evidence="1">The sequence shown here is derived from an EMBL/GenBank/DDBJ whole genome shotgun (WGS) entry which is preliminary data.</text>
</comment>
<dbReference type="EMBL" id="JBGFUD010001915">
    <property type="protein sequence ID" value="MFH4976914.1"/>
    <property type="molecule type" value="Genomic_DNA"/>
</dbReference>
<dbReference type="Proteomes" id="UP001608902">
    <property type="component" value="Unassembled WGS sequence"/>
</dbReference>
<proteinExistence type="predicted"/>
<gene>
    <name evidence="1" type="ORF">AB6A40_003623</name>
</gene>
<organism evidence="1 2">
    <name type="scientific">Gnathostoma spinigerum</name>
    <dbReference type="NCBI Taxonomy" id="75299"/>
    <lineage>
        <taxon>Eukaryota</taxon>
        <taxon>Metazoa</taxon>
        <taxon>Ecdysozoa</taxon>
        <taxon>Nematoda</taxon>
        <taxon>Chromadorea</taxon>
        <taxon>Rhabditida</taxon>
        <taxon>Spirurina</taxon>
        <taxon>Gnathostomatomorpha</taxon>
        <taxon>Gnathostomatoidea</taxon>
        <taxon>Gnathostomatidae</taxon>
        <taxon>Gnathostoma</taxon>
    </lineage>
</organism>
<reference evidence="1 2" key="1">
    <citation type="submission" date="2024-08" db="EMBL/GenBank/DDBJ databases">
        <title>Gnathostoma spinigerum genome.</title>
        <authorList>
            <person name="Gonzalez-Bertolin B."/>
            <person name="Monzon S."/>
            <person name="Zaballos A."/>
            <person name="Jimenez P."/>
            <person name="Dekumyoy P."/>
            <person name="Varona S."/>
            <person name="Cuesta I."/>
            <person name="Sumanam S."/>
            <person name="Adisakwattana P."/>
            <person name="Gasser R.B."/>
            <person name="Hernandez-Gonzalez A."/>
            <person name="Young N.D."/>
            <person name="Perteguer M.J."/>
        </authorList>
    </citation>
    <scope>NUCLEOTIDE SEQUENCE [LARGE SCALE GENOMIC DNA]</scope>
    <source>
        <strain evidence="1">AL3</strain>
        <tissue evidence="1">Liver</tissue>
    </source>
</reference>
<accession>A0ABD6EFM6</accession>
<name>A0ABD6EFM6_9BILA</name>
<evidence type="ECO:0000313" key="2">
    <source>
        <dbReference type="Proteomes" id="UP001608902"/>
    </source>
</evidence>